<protein>
    <submittedName>
        <fullName evidence="2">Uncharacterized protein</fullName>
    </submittedName>
</protein>
<dbReference type="EMBL" id="LPWF01000016">
    <property type="protein sequence ID" value="ODR99667.1"/>
    <property type="molecule type" value="Genomic_DNA"/>
</dbReference>
<feature type="compositionally biased region" description="Pro residues" evidence="1">
    <location>
        <begin position="44"/>
        <end position="55"/>
    </location>
</feature>
<dbReference type="AlphaFoldDB" id="A0A1E3W1I4"/>
<gene>
    <name evidence="2" type="ORF">AUC69_08590</name>
</gene>
<reference evidence="2 3" key="1">
    <citation type="journal article" date="2016" name="Environ. Microbiol.">
        <title>New Methyloceanibacter diversity from North Sea sediments includes methanotroph containing solely the soluble methane monooxygenase.</title>
        <authorList>
            <person name="Vekeman B."/>
            <person name="Kerckhof F.M."/>
            <person name="Cremers G."/>
            <person name="de Vos P."/>
            <person name="Vandamme P."/>
            <person name="Boon N."/>
            <person name="Op den Camp H.J."/>
            <person name="Heylen K."/>
        </authorList>
    </citation>
    <scope>NUCLEOTIDE SEQUENCE [LARGE SCALE GENOMIC DNA]</scope>
    <source>
        <strain evidence="2 3">R-67175</strain>
    </source>
</reference>
<comment type="caution">
    <text evidence="2">The sequence shown here is derived from an EMBL/GenBank/DDBJ whole genome shotgun (WGS) entry which is preliminary data.</text>
</comment>
<keyword evidence="3" id="KW-1185">Reference proteome</keyword>
<feature type="region of interest" description="Disordered" evidence="1">
    <location>
        <begin position="44"/>
        <end position="76"/>
    </location>
</feature>
<dbReference type="STRING" id="1774969.AUC69_08590"/>
<sequence>MRGGPAEDAAADAKPPAQPVCKRAEINPVTGAVLCIDPLGAPVEAPPPEDAPPCKPGQHKGEAWTWGPTCTETPEG</sequence>
<dbReference type="RefSeq" id="WP_069441212.1">
    <property type="nucleotide sequence ID" value="NZ_LPWF01000016.1"/>
</dbReference>
<organism evidence="2 3">
    <name type="scientific">Methyloceanibacter superfactus</name>
    <dbReference type="NCBI Taxonomy" id="1774969"/>
    <lineage>
        <taxon>Bacteria</taxon>
        <taxon>Pseudomonadati</taxon>
        <taxon>Pseudomonadota</taxon>
        <taxon>Alphaproteobacteria</taxon>
        <taxon>Hyphomicrobiales</taxon>
        <taxon>Hyphomicrobiaceae</taxon>
        <taxon>Methyloceanibacter</taxon>
    </lineage>
</organism>
<proteinExistence type="predicted"/>
<evidence type="ECO:0000256" key="1">
    <source>
        <dbReference type="SAM" id="MobiDB-lite"/>
    </source>
</evidence>
<evidence type="ECO:0000313" key="2">
    <source>
        <dbReference type="EMBL" id="ODR99667.1"/>
    </source>
</evidence>
<dbReference type="Proteomes" id="UP000094472">
    <property type="component" value="Unassembled WGS sequence"/>
</dbReference>
<accession>A0A1E3W1I4</accession>
<name>A0A1E3W1I4_9HYPH</name>
<evidence type="ECO:0000313" key="3">
    <source>
        <dbReference type="Proteomes" id="UP000094472"/>
    </source>
</evidence>